<feature type="compositionally biased region" description="Basic and acidic residues" evidence="1">
    <location>
        <begin position="589"/>
        <end position="605"/>
    </location>
</feature>
<evidence type="ECO:0000256" key="1">
    <source>
        <dbReference type="SAM" id="MobiDB-lite"/>
    </source>
</evidence>
<evidence type="ECO:0000313" key="2">
    <source>
        <dbReference type="EMBL" id="KDQ09284.1"/>
    </source>
</evidence>
<dbReference type="OrthoDB" id="3358646at2759"/>
<sequence>MVPSVSSFPASPAFSFVPRSEFIRAENIPHHFCLLAFNGSDTLRMTNFPAETVKLIQTNLKDDIRHTVQDHEMGITEFTLADSPFAGKTIWSEQLILKVFKTVLGEGFRLLNSIDYGRIYMDRLYFAFSRPERHPGSLPLPTPKAVFAISFVSLTRLRVLSPPVDSTPAILNAIRSSWARGIESEKRNEEGCYSFRFKGYSLFAKDTSKQDTLHHILTLLKALDDFSFTLLTTVRATSRRSRTKDLWIMTSPVPAEPGSIPHPLSSMMSNASQASIANPQSAVSPTLVGHGDNPSMEDKRQLAEGGKYGATQLLIPNDRRHTRTSAAPSPAPSIAQYSSKSSAHHRSVSEPIANGGRQSSYSTSPNGYGPRHSVDGANGESSTARKKNSGPRHPALSQFSTRPPPSYSASYGTGSGPSDEGGKRASRPLPPPPPPPSNPSDKRSTAATSLLLPKGTFRNSALSASTVTGGRSTISDRSTGVPAFWAGARGPVGRYSKVRHPGSGGHRGTGYEDYREYDSEEERAGRGAMRPPAPIVVPREEHVDPRQWRTSERGSVFSSHTNAHEAAIRERRSRATRTYSGIPPPRAPSHADRERWEREMERNTAEEGSEWMDVATAEDDHGTYRAPSREHSRNVLTKSAEFRAMREEDRRKADLSRADSSASKASKSSVALRWLGVR</sequence>
<feature type="region of interest" description="Disordered" evidence="1">
    <location>
        <begin position="269"/>
        <end position="300"/>
    </location>
</feature>
<feature type="region of interest" description="Disordered" evidence="1">
    <location>
        <begin position="312"/>
        <end position="678"/>
    </location>
</feature>
<protein>
    <submittedName>
        <fullName evidence="2">Uncharacterized protein</fullName>
    </submittedName>
</protein>
<reference evidence="3" key="1">
    <citation type="journal article" date="2014" name="Proc. Natl. Acad. Sci. U.S.A.">
        <title>Extensive sampling of basidiomycete genomes demonstrates inadequacy of the white-rot/brown-rot paradigm for wood decay fungi.</title>
        <authorList>
            <person name="Riley R."/>
            <person name="Salamov A.A."/>
            <person name="Brown D.W."/>
            <person name="Nagy L.G."/>
            <person name="Floudas D."/>
            <person name="Held B.W."/>
            <person name="Levasseur A."/>
            <person name="Lombard V."/>
            <person name="Morin E."/>
            <person name="Otillar R."/>
            <person name="Lindquist E.A."/>
            <person name="Sun H."/>
            <person name="LaButti K.M."/>
            <person name="Schmutz J."/>
            <person name="Jabbour D."/>
            <person name="Luo H."/>
            <person name="Baker S.E."/>
            <person name="Pisabarro A.G."/>
            <person name="Walton J.D."/>
            <person name="Blanchette R.A."/>
            <person name="Henrissat B."/>
            <person name="Martin F."/>
            <person name="Cullen D."/>
            <person name="Hibbett D.S."/>
            <person name="Grigoriev I.V."/>
        </authorList>
    </citation>
    <scope>NUCLEOTIDE SEQUENCE [LARGE SCALE GENOMIC DNA]</scope>
    <source>
        <strain evidence="3">FD-172 SS1</strain>
    </source>
</reference>
<organism evidence="2 3">
    <name type="scientific">Botryobasidium botryosum (strain FD-172 SS1)</name>
    <dbReference type="NCBI Taxonomy" id="930990"/>
    <lineage>
        <taxon>Eukaryota</taxon>
        <taxon>Fungi</taxon>
        <taxon>Dikarya</taxon>
        <taxon>Basidiomycota</taxon>
        <taxon>Agaricomycotina</taxon>
        <taxon>Agaricomycetes</taxon>
        <taxon>Cantharellales</taxon>
        <taxon>Botryobasidiaceae</taxon>
        <taxon>Botryobasidium</taxon>
    </lineage>
</organism>
<feature type="compositionally biased region" description="Basic and acidic residues" evidence="1">
    <location>
        <begin position="640"/>
        <end position="657"/>
    </location>
</feature>
<dbReference type="EMBL" id="KL198080">
    <property type="protein sequence ID" value="KDQ09284.1"/>
    <property type="molecule type" value="Genomic_DNA"/>
</dbReference>
<gene>
    <name evidence="2" type="ORF">BOTBODRAFT_69247</name>
</gene>
<accession>A0A067M150</accession>
<proteinExistence type="predicted"/>
<feature type="compositionally biased region" description="Pro residues" evidence="1">
    <location>
        <begin position="428"/>
        <end position="438"/>
    </location>
</feature>
<dbReference type="Proteomes" id="UP000027195">
    <property type="component" value="Unassembled WGS sequence"/>
</dbReference>
<feature type="compositionally biased region" description="Low complexity" evidence="1">
    <location>
        <begin position="658"/>
        <end position="669"/>
    </location>
</feature>
<feature type="compositionally biased region" description="Polar residues" evidence="1">
    <location>
        <begin position="269"/>
        <end position="284"/>
    </location>
</feature>
<dbReference type="PANTHER" id="PTHR38696">
    <property type="entry name" value="MEDIATOR OF RNA POLYMERASE II TRANSCRIPTION SUBUNIT 13"/>
    <property type="match status" value="1"/>
</dbReference>
<name>A0A067M150_BOTB1</name>
<feature type="compositionally biased region" description="Polar residues" evidence="1">
    <location>
        <begin position="356"/>
        <end position="366"/>
    </location>
</feature>
<feature type="compositionally biased region" description="Basic and acidic residues" evidence="1">
    <location>
        <begin position="618"/>
        <end position="633"/>
    </location>
</feature>
<evidence type="ECO:0000313" key="3">
    <source>
        <dbReference type="Proteomes" id="UP000027195"/>
    </source>
</evidence>
<feature type="compositionally biased region" description="Polar residues" evidence="1">
    <location>
        <begin position="457"/>
        <end position="478"/>
    </location>
</feature>
<dbReference type="HOGENOM" id="CLU_405431_0_0_1"/>
<dbReference type="InParanoid" id="A0A067M150"/>
<dbReference type="PANTHER" id="PTHR38696:SF1">
    <property type="entry name" value="MEDIATOR OF RNA POLYMERASE II TRANSCRIPTION SUBUNIT 13"/>
    <property type="match status" value="1"/>
</dbReference>
<feature type="compositionally biased region" description="Basic and acidic residues" evidence="1">
    <location>
        <begin position="538"/>
        <end position="552"/>
    </location>
</feature>
<feature type="compositionally biased region" description="Basic and acidic residues" evidence="1">
    <location>
        <begin position="509"/>
        <end position="525"/>
    </location>
</feature>
<feature type="compositionally biased region" description="Polar residues" evidence="1">
    <location>
        <begin position="397"/>
        <end position="412"/>
    </location>
</feature>
<keyword evidence="3" id="KW-1185">Reference proteome</keyword>
<dbReference type="AlphaFoldDB" id="A0A067M150"/>